<gene>
    <name evidence="1" type="ORF">EZ444_07280</name>
</gene>
<organism evidence="1 2">
    <name type="scientific">Pedobacter hiemivivus</name>
    <dbReference type="NCBI Taxonomy" id="2530454"/>
    <lineage>
        <taxon>Bacteria</taxon>
        <taxon>Pseudomonadati</taxon>
        <taxon>Bacteroidota</taxon>
        <taxon>Sphingobacteriia</taxon>
        <taxon>Sphingobacteriales</taxon>
        <taxon>Sphingobacteriaceae</taxon>
        <taxon>Pedobacter</taxon>
    </lineage>
</organism>
<dbReference type="EMBL" id="SJSM01000003">
    <property type="protein sequence ID" value="TCC97710.1"/>
    <property type="molecule type" value="Genomic_DNA"/>
</dbReference>
<reference evidence="1 2" key="1">
    <citation type="submission" date="2019-02" db="EMBL/GenBank/DDBJ databases">
        <title>Pedobacter sp. RP-3-8 sp. nov., isolated from Arctic soil.</title>
        <authorList>
            <person name="Dahal R.H."/>
        </authorList>
    </citation>
    <scope>NUCLEOTIDE SEQUENCE [LARGE SCALE GENOMIC DNA]</scope>
    <source>
        <strain evidence="1 2">RP-3-8</strain>
    </source>
</reference>
<name>A0A4R0NBQ8_9SPHI</name>
<evidence type="ECO:0008006" key="3">
    <source>
        <dbReference type="Google" id="ProtNLM"/>
    </source>
</evidence>
<keyword evidence="2" id="KW-1185">Reference proteome</keyword>
<dbReference type="AlphaFoldDB" id="A0A4R0NBQ8"/>
<dbReference type="Gene3D" id="2.180.10.10">
    <property type="entry name" value="RHS repeat-associated core"/>
    <property type="match status" value="1"/>
</dbReference>
<dbReference type="OrthoDB" id="1274715at2"/>
<proteinExistence type="predicted"/>
<comment type="caution">
    <text evidence="1">The sequence shown here is derived from an EMBL/GenBank/DDBJ whole genome shotgun (WGS) entry which is preliminary data.</text>
</comment>
<accession>A0A4R0NBQ8</accession>
<dbReference type="NCBIfam" id="TIGR03696">
    <property type="entry name" value="Rhs_assc_core"/>
    <property type="match status" value="1"/>
</dbReference>
<protein>
    <recommendedName>
        <fullName evidence="3">RHS repeat-associated core domain-containing protein</fullName>
    </recommendedName>
</protein>
<sequence>MLDYGARFYDPVIGRWNVIDPLAEKSREFSPYVYGSSNPIRFIDPDGRESNDIIIRGLNKSSLTIKTTAINLELNAKVDFSGNHSIADVSNVAFGYQTSAIATATFGTGYSGSGYKLSTMFLGGKYSGVWHDYVGVEGQAVLGTTSAEASIGAGKSYFLAFNHPEAGVNNSNSPMGFAGDYSGGGVSGSYKPLIGDVNVSGQYSTSSDKSWTVWSLGASIAIGPSGGVFGGGSVSGGVHKGTTRLTSPGVESNKMPWYSKVANWATHLLPF</sequence>
<dbReference type="InterPro" id="IPR022385">
    <property type="entry name" value="Rhs_assc_core"/>
</dbReference>
<evidence type="ECO:0000313" key="1">
    <source>
        <dbReference type="EMBL" id="TCC97710.1"/>
    </source>
</evidence>
<evidence type="ECO:0000313" key="2">
    <source>
        <dbReference type="Proteomes" id="UP000291117"/>
    </source>
</evidence>
<dbReference type="Proteomes" id="UP000291117">
    <property type="component" value="Unassembled WGS sequence"/>
</dbReference>